<name>A0A9P6VS24_RHOMI</name>
<feature type="compositionally biased region" description="Basic and acidic residues" evidence="5">
    <location>
        <begin position="508"/>
        <end position="533"/>
    </location>
</feature>
<proteinExistence type="predicted"/>
<dbReference type="PANTHER" id="PTHR42940">
    <property type="entry name" value="ALCOHOL DEHYDROGENASE 1-RELATED"/>
    <property type="match status" value="1"/>
</dbReference>
<dbReference type="SUPFAM" id="SSF50129">
    <property type="entry name" value="GroES-like"/>
    <property type="match status" value="1"/>
</dbReference>
<dbReference type="Proteomes" id="UP000777482">
    <property type="component" value="Unassembled WGS sequence"/>
</dbReference>
<feature type="region of interest" description="Disordered" evidence="5">
    <location>
        <begin position="471"/>
        <end position="574"/>
    </location>
</feature>
<reference evidence="7 8" key="1">
    <citation type="submission" date="2020-11" db="EMBL/GenBank/DDBJ databases">
        <title>Kefir isolates.</title>
        <authorList>
            <person name="Marcisauskas S."/>
            <person name="Kim Y."/>
            <person name="Blasche S."/>
        </authorList>
    </citation>
    <scope>NUCLEOTIDE SEQUENCE [LARGE SCALE GENOMIC DNA]</scope>
    <source>
        <strain evidence="7 8">KR</strain>
    </source>
</reference>
<dbReference type="GO" id="GO:0004022">
    <property type="term" value="F:alcohol dehydrogenase (NAD+) activity"/>
    <property type="evidence" value="ECO:0007669"/>
    <property type="project" value="TreeGrafter"/>
</dbReference>
<keyword evidence="3" id="KW-0862">Zinc</keyword>
<feature type="compositionally biased region" description="Polar residues" evidence="5">
    <location>
        <begin position="544"/>
        <end position="558"/>
    </location>
</feature>
<evidence type="ECO:0000259" key="6">
    <source>
        <dbReference type="Pfam" id="PF08240"/>
    </source>
</evidence>
<evidence type="ECO:0000256" key="3">
    <source>
        <dbReference type="ARBA" id="ARBA00022833"/>
    </source>
</evidence>
<sequence length="574" mass="63248">MSSSMSNVPQQFRAAQFTKEGGDLELRETRMKDPRPEEMVIRVCASGLNSTDQILRGDRLVGIDMPVTPGQAVVGQVVKAAQRGDSKMREGDHVAAVCGYGGAAEYVLAEESMVAPLPRRFQEGEHLLQAPVIAWNMARIFVSHERCQEEHKRRDEREREHIRRRNEEMGFKGDGCLAVYGEGGYARLALETMKALNVRERLVLIATSDKWSSDKYPIKHDDVLYLGRCDVRDELRKRGGAEGVICVDMPKEHLEPVMDGMRFASTMIVLNPRQSDQLQVPLANIIAKCISMRGSPPMCRRDMERAFELAEKHNISAPVRRYKFDENDVKQAWRSIEQRDQFEAPVIEVHQPRQQTTFAVPESCRSPFPSGQVESPFAAGLSSTDLQSPFPALGDARAVRASSTRKQWLSLLLLLSVALSHALQGMARRVSGSKVSYKELDSDGDEGMAPWGLSDGDDVDADLKALKAAAPLAKKRKKAGAKSAGDTYGARRPQRKKAKRNKAPLPVKPKEDCESDAVQKDPDDGNPVKRAVDDGSDESDSEQKAASNEPNAAATESTAAGKLTAPGFSGELLL</sequence>
<dbReference type="Gene3D" id="3.40.50.720">
    <property type="entry name" value="NAD(P)-binding Rossmann-like Domain"/>
    <property type="match status" value="1"/>
</dbReference>
<dbReference type="Pfam" id="PF08240">
    <property type="entry name" value="ADH_N"/>
    <property type="match status" value="1"/>
</dbReference>
<comment type="cofactor">
    <cofactor evidence="1">
        <name>Zn(2+)</name>
        <dbReference type="ChEBI" id="CHEBI:29105"/>
    </cofactor>
</comment>
<organism evidence="7 8">
    <name type="scientific">Rhodotorula mucilaginosa</name>
    <name type="common">Yeast</name>
    <name type="synonym">Rhodotorula rubra</name>
    <dbReference type="NCBI Taxonomy" id="5537"/>
    <lineage>
        <taxon>Eukaryota</taxon>
        <taxon>Fungi</taxon>
        <taxon>Dikarya</taxon>
        <taxon>Basidiomycota</taxon>
        <taxon>Pucciniomycotina</taxon>
        <taxon>Microbotryomycetes</taxon>
        <taxon>Sporidiobolales</taxon>
        <taxon>Sporidiobolaceae</taxon>
        <taxon>Rhodotorula</taxon>
    </lineage>
</organism>
<protein>
    <recommendedName>
        <fullName evidence="6">Alcohol dehydrogenase-like N-terminal domain-containing protein</fullName>
    </recommendedName>
</protein>
<feature type="compositionally biased region" description="Polar residues" evidence="5">
    <location>
        <begin position="1"/>
        <end position="10"/>
    </location>
</feature>
<keyword evidence="2" id="KW-0479">Metal-binding</keyword>
<evidence type="ECO:0000313" key="8">
    <source>
        <dbReference type="Proteomes" id="UP000777482"/>
    </source>
</evidence>
<dbReference type="InterPro" id="IPR011032">
    <property type="entry name" value="GroES-like_sf"/>
</dbReference>
<keyword evidence="8" id="KW-1185">Reference proteome</keyword>
<dbReference type="EMBL" id="PUHQ01000264">
    <property type="protein sequence ID" value="KAG0653221.1"/>
    <property type="molecule type" value="Genomic_DNA"/>
</dbReference>
<comment type="caution">
    <text evidence="7">The sequence shown here is derived from an EMBL/GenBank/DDBJ whole genome shotgun (WGS) entry which is preliminary data.</text>
</comment>
<dbReference type="PANTHER" id="PTHR42940:SF8">
    <property type="entry name" value="VACUOLAR PROTEIN SORTING-ASSOCIATED PROTEIN 11"/>
    <property type="match status" value="1"/>
</dbReference>
<feature type="domain" description="Alcohol dehydrogenase-like N-terminal" evidence="6">
    <location>
        <begin position="36"/>
        <end position="118"/>
    </location>
</feature>
<accession>A0A9P6VS24</accession>
<dbReference type="Gene3D" id="3.90.180.10">
    <property type="entry name" value="Medium-chain alcohol dehydrogenases, catalytic domain"/>
    <property type="match status" value="2"/>
</dbReference>
<dbReference type="GO" id="GO:0005737">
    <property type="term" value="C:cytoplasm"/>
    <property type="evidence" value="ECO:0007669"/>
    <property type="project" value="TreeGrafter"/>
</dbReference>
<dbReference type="AlphaFoldDB" id="A0A9P6VS24"/>
<dbReference type="GO" id="GO:0046872">
    <property type="term" value="F:metal ion binding"/>
    <property type="evidence" value="ECO:0007669"/>
    <property type="project" value="UniProtKB-KW"/>
</dbReference>
<feature type="non-terminal residue" evidence="7">
    <location>
        <position position="1"/>
    </location>
</feature>
<dbReference type="InterPro" id="IPR013154">
    <property type="entry name" value="ADH-like_N"/>
</dbReference>
<evidence type="ECO:0000256" key="4">
    <source>
        <dbReference type="ARBA" id="ARBA00023002"/>
    </source>
</evidence>
<evidence type="ECO:0000256" key="1">
    <source>
        <dbReference type="ARBA" id="ARBA00001947"/>
    </source>
</evidence>
<feature type="region of interest" description="Disordered" evidence="5">
    <location>
        <begin position="1"/>
        <end position="27"/>
    </location>
</feature>
<gene>
    <name evidence="7" type="ORF">C6P46_003311</name>
</gene>
<dbReference type="OrthoDB" id="2526971at2759"/>
<evidence type="ECO:0000256" key="5">
    <source>
        <dbReference type="SAM" id="MobiDB-lite"/>
    </source>
</evidence>
<evidence type="ECO:0000256" key="2">
    <source>
        <dbReference type="ARBA" id="ARBA00022723"/>
    </source>
</evidence>
<keyword evidence="4" id="KW-0560">Oxidoreductase</keyword>
<feature type="compositionally biased region" description="Basic residues" evidence="5">
    <location>
        <begin position="492"/>
        <end position="502"/>
    </location>
</feature>
<evidence type="ECO:0000313" key="7">
    <source>
        <dbReference type="EMBL" id="KAG0653221.1"/>
    </source>
</evidence>